<reference evidence="4" key="1">
    <citation type="journal article" date="2016" name="Genome Announc.">
        <title>Draft Genome Sequences of Five Rapidly Growing Mycobacterium Species, M. thermoresistibile, M. fortuitum subsp. acetamidolyticum, M. canariasense, M. brisbanense, and M. novocastrense.</title>
        <authorList>
            <person name="Katahira K."/>
            <person name="Ogura Y."/>
            <person name="Gotoh Y."/>
            <person name="Hayashi T."/>
        </authorList>
    </citation>
    <scope>NUCLEOTIDE SEQUENCE [LARGE SCALE GENOMIC DNA]</scope>
    <source>
        <strain evidence="4">JCM15654</strain>
    </source>
</reference>
<reference evidence="4" key="2">
    <citation type="submission" date="2016-02" db="EMBL/GenBank/DDBJ databases">
        <title>Draft genome sequence of five rapidly growing Mycobacterium species.</title>
        <authorList>
            <person name="Katahira K."/>
            <person name="Gotou Y."/>
            <person name="Iida K."/>
            <person name="Ogura Y."/>
            <person name="Hayashi T."/>
        </authorList>
    </citation>
    <scope>NUCLEOTIDE SEQUENCE [LARGE SCALE GENOMIC DNA]</scope>
    <source>
        <strain evidence="4">JCM15654</strain>
    </source>
</reference>
<dbReference type="InterPro" id="IPR013107">
    <property type="entry name" value="Acyl-CoA_DH_C"/>
</dbReference>
<organism evidence="3 4">
    <name type="scientific">Mycolicibacterium brisbanense</name>
    <dbReference type="NCBI Taxonomy" id="146020"/>
    <lineage>
        <taxon>Bacteria</taxon>
        <taxon>Bacillati</taxon>
        <taxon>Actinomycetota</taxon>
        <taxon>Actinomycetes</taxon>
        <taxon>Mycobacteriales</taxon>
        <taxon>Mycobacteriaceae</taxon>
        <taxon>Mycolicibacterium</taxon>
    </lineage>
</organism>
<dbReference type="Gene3D" id="1.20.140.10">
    <property type="entry name" value="Butyryl-CoA Dehydrogenase, subunit A, domain 3"/>
    <property type="match status" value="1"/>
</dbReference>
<dbReference type="GO" id="GO:0008470">
    <property type="term" value="F:3-methylbutanoyl-CoA dehydrogenase activity"/>
    <property type="evidence" value="ECO:0007669"/>
    <property type="project" value="TreeGrafter"/>
</dbReference>
<dbReference type="GO" id="GO:0006552">
    <property type="term" value="P:L-leucine catabolic process"/>
    <property type="evidence" value="ECO:0007669"/>
    <property type="project" value="TreeGrafter"/>
</dbReference>
<dbReference type="InterPro" id="IPR046373">
    <property type="entry name" value="Acyl-CoA_Oxase/DH_mid-dom_sf"/>
</dbReference>
<evidence type="ECO:0000256" key="1">
    <source>
        <dbReference type="ARBA" id="ARBA00023002"/>
    </source>
</evidence>
<dbReference type="Gene3D" id="2.40.110.10">
    <property type="entry name" value="Butyryl-CoA Dehydrogenase, subunit A, domain 2"/>
    <property type="match status" value="1"/>
</dbReference>
<dbReference type="InterPro" id="IPR037069">
    <property type="entry name" value="AcylCoA_DH/ox_N_sf"/>
</dbReference>
<dbReference type="Proteomes" id="UP000069620">
    <property type="component" value="Unassembled WGS sequence"/>
</dbReference>
<dbReference type="EMBL" id="BCSX01000064">
    <property type="protein sequence ID" value="GAS92907.1"/>
    <property type="molecule type" value="Genomic_DNA"/>
</dbReference>
<dbReference type="InterPro" id="IPR009100">
    <property type="entry name" value="AcylCoA_DH/oxidase_NM_dom_sf"/>
</dbReference>
<sequence length="405" mass="42800">MTLTEASTRADAAAPITVAGIRAGIHPILQRLAATANDREQARDYAFDEVQELAGYGIALTGIAVSDGGAGGTVRDVADLIIAIARADSNVAQALRTTFLVAEQIARHEDLPLREVNLDRLRRCALFAGTSNERSGGASGSVATTARRVADGYIVNGRKYYSTGGLYASYFSAQAIDENGRAIRFTVPTDRAGVEHLDDFDAVGQRLTQSGTTELRNVRVFDDEAVVAGEHVPDNPWTGSFAQLYLAAVQAGIAARALDDAVWFVREKARPIKHSSADRSVDDPYVRQTVGQIAAHAQAAKAVVLLAAEELHAIRGLTGATARAAGAQASVSVAQAGVVAIESALSAAQLLFDVGGGSITDHHLGFDRHWRNARTAANHNPRQWKASVAGAYHLTGEDPPTTGLF</sequence>
<dbReference type="InterPro" id="IPR036250">
    <property type="entry name" value="AcylCo_DH-like_C"/>
</dbReference>
<dbReference type="SUPFAM" id="SSF47203">
    <property type="entry name" value="Acyl-CoA dehydrogenase C-terminal domain-like"/>
    <property type="match status" value="1"/>
</dbReference>
<accession>A0A100W791</accession>
<evidence type="ECO:0000259" key="2">
    <source>
        <dbReference type="Pfam" id="PF08028"/>
    </source>
</evidence>
<dbReference type="Pfam" id="PF08028">
    <property type="entry name" value="Acyl-CoA_dh_2"/>
    <property type="match status" value="1"/>
</dbReference>
<gene>
    <name evidence="3" type="ORF">RMCB_7003</name>
</gene>
<keyword evidence="1" id="KW-0560">Oxidoreductase</keyword>
<dbReference type="SUPFAM" id="SSF56645">
    <property type="entry name" value="Acyl-CoA dehydrogenase NM domain-like"/>
    <property type="match status" value="1"/>
</dbReference>
<protein>
    <submittedName>
        <fullName evidence="3">Acyl-CoA dehydrogenase</fullName>
    </submittedName>
</protein>
<feature type="domain" description="Acyl-CoA dehydrogenase C-terminal" evidence="2">
    <location>
        <begin position="245"/>
        <end position="380"/>
    </location>
</feature>
<dbReference type="PANTHER" id="PTHR43884:SF12">
    <property type="entry name" value="ISOVALERYL-COA DEHYDROGENASE, MITOCHONDRIAL-RELATED"/>
    <property type="match status" value="1"/>
</dbReference>
<dbReference type="PIRSF" id="PIRSF016578">
    <property type="entry name" value="HsaA"/>
    <property type="match status" value="1"/>
</dbReference>
<evidence type="ECO:0000313" key="3">
    <source>
        <dbReference type="EMBL" id="GAS92907.1"/>
    </source>
</evidence>
<dbReference type="AlphaFoldDB" id="A0A100W791"/>
<evidence type="ECO:0000313" key="4">
    <source>
        <dbReference type="Proteomes" id="UP000069620"/>
    </source>
</evidence>
<proteinExistence type="predicted"/>
<dbReference type="PANTHER" id="PTHR43884">
    <property type="entry name" value="ACYL-COA DEHYDROGENASE"/>
    <property type="match status" value="1"/>
</dbReference>
<keyword evidence="4" id="KW-1185">Reference proteome</keyword>
<dbReference type="GO" id="GO:0050660">
    <property type="term" value="F:flavin adenine dinucleotide binding"/>
    <property type="evidence" value="ECO:0007669"/>
    <property type="project" value="InterPro"/>
</dbReference>
<comment type="caution">
    <text evidence="3">The sequence shown here is derived from an EMBL/GenBank/DDBJ whole genome shotgun (WGS) entry which is preliminary data.</text>
</comment>
<dbReference type="RefSeq" id="WP_062832431.1">
    <property type="nucleotide sequence ID" value="NZ_BCSX01000064.1"/>
</dbReference>
<dbReference type="Gene3D" id="1.10.540.10">
    <property type="entry name" value="Acyl-CoA dehydrogenase/oxidase, N-terminal domain"/>
    <property type="match status" value="1"/>
</dbReference>
<dbReference type="STRING" id="146020.RMCB_7003"/>
<dbReference type="OrthoDB" id="571684at2"/>
<name>A0A100W791_9MYCO</name>